<sequence length="70" mass="8350">MKGVIDRFEEEYAVIVLDDGKIKNIKKDYLPLDAKEGDVVVFDKDKVYIDKEDTLLRKHKMDKYLDLWED</sequence>
<dbReference type="RefSeq" id="WP_103895109.1">
    <property type="nucleotide sequence ID" value="NZ_FNUK01000001.1"/>
</dbReference>
<dbReference type="Proteomes" id="UP000242850">
    <property type="component" value="Unassembled WGS sequence"/>
</dbReference>
<protein>
    <recommendedName>
        <fullName evidence="3">DUF3006 domain-containing protein</fullName>
    </recommendedName>
</protein>
<dbReference type="EMBL" id="FNUK01000001">
    <property type="protein sequence ID" value="SEF38841.1"/>
    <property type="molecule type" value="Genomic_DNA"/>
</dbReference>
<proteinExistence type="predicted"/>
<gene>
    <name evidence="1" type="ORF">SAMN05660865_00074</name>
</gene>
<evidence type="ECO:0000313" key="1">
    <source>
        <dbReference type="EMBL" id="SEF38841.1"/>
    </source>
</evidence>
<accession>A0A1H5RMV7</accession>
<evidence type="ECO:0008006" key="3">
    <source>
        <dbReference type="Google" id="ProtNLM"/>
    </source>
</evidence>
<dbReference type="Pfam" id="PF11213">
    <property type="entry name" value="DUF3006"/>
    <property type="match status" value="1"/>
</dbReference>
<reference evidence="2" key="1">
    <citation type="submission" date="2016-10" db="EMBL/GenBank/DDBJ databases">
        <authorList>
            <person name="Varghese N."/>
            <person name="Submissions S."/>
        </authorList>
    </citation>
    <scope>NUCLEOTIDE SEQUENCE [LARGE SCALE GENOMIC DNA]</scope>
    <source>
        <strain evidence="2">DSM 5463</strain>
    </source>
</reference>
<name>A0A1H5RMV7_9CLOT</name>
<organism evidence="1 2">
    <name type="scientific">Caloramator fervidus</name>
    <dbReference type="NCBI Taxonomy" id="29344"/>
    <lineage>
        <taxon>Bacteria</taxon>
        <taxon>Bacillati</taxon>
        <taxon>Bacillota</taxon>
        <taxon>Clostridia</taxon>
        <taxon>Eubacteriales</taxon>
        <taxon>Clostridiaceae</taxon>
        <taxon>Caloramator</taxon>
    </lineage>
</organism>
<keyword evidence="2" id="KW-1185">Reference proteome</keyword>
<dbReference type="AlphaFoldDB" id="A0A1H5RMV7"/>
<evidence type="ECO:0000313" key="2">
    <source>
        <dbReference type="Proteomes" id="UP000242850"/>
    </source>
</evidence>
<dbReference type="InterPro" id="IPR021377">
    <property type="entry name" value="DUF3006"/>
</dbReference>
<dbReference type="OrthoDB" id="164847at2"/>